<name>Q9H3B8_HUMAN</name>
<reference evidence="1" key="1">
    <citation type="submission" date="1999-02" db="EMBL/GenBank/DDBJ databases">
        <title>Functional prediction of the coding sequences of 75 new genes deduced by analysis of cDNA clones from human fetal liver.</title>
        <authorList>
            <person name="Zhang C."/>
            <person name="Yu Y."/>
            <person name="Zhang S."/>
            <person name="Wei H."/>
            <person name="Bi J."/>
            <person name="Zhou G."/>
            <person name="Dong C."/>
            <person name="Zai Y."/>
            <person name="Xu W."/>
            <person name="Gao F."/>
            <person name="Liu M."/>
            <person name="He F."/>
        </authorList>
    </citation>
    <scope>NUCLEOTIDE SEQUENCE</scope>
    <source>
        <tissue evidence="1">Liver</tissue>
    </source>
</reference>
<reference evidence="2" key="2">
    <citation type="journal article" date="2001" name="Science">
        <title>The sequence of the human genome.</title>
        <authorList>
            <person name="Venter J.C."/>
            <person name="Adams M.D."/>
            <person name="Myers E.W."/>
            <person name="Li P.W."/>
            <person name="Mural R.J."/>
            <person name="Sutton G.G."/>
            <person name="Smith H.O."/>
            <person name="Yandell M."/>
            <person name="Evans C.A."/>
            <person name="Holt R.A."/>
            <person name="Gocayne J.D."/>
            <person name="Amanatides P."/>
            <person name="Ballew R.M."/>
            <person name="Huson D.H."/>
            <person name="Wortman J.R."/>
            <person name="Zhang Q."/>
            <person name="Kodira C.D."/>
            <person name="Zheng X.H."/>
            <person name="Chen L."/>
            <person name="Skupski M."/>
            <person name="Subramanian G."/>
            <person name="Thomas P.D."/>
            <person name="Zhang J."/>
            <person name="Gabor Miklos G.L."/>
            <person name="Nelson C."/>
            <person name="Broder S."/>
            <person name="Clark A.G."/>
            <person name="Nadeau J."/>
            <person name="McKusick V.A."/>
            <person name="Zinder N."/>
            <person name="Levine A.J."/>
            <person name="Roberts R.J."/>
            <person name="Simon M."/>
            <person name="Slayman C."/>
            <person name="Hunkapiller M."/>
            <person name="Bolanos R."/>
            <person name="Delcher A."/>
            <person name="Dew I."/>
            <person name="Fasulo D."/>
            <person name="Flanigan M."/>
            <person name="Florea L."/>
            <person name="Halpern A."/>
            <person name="Hannenhalli S."/>
            <person name="Kravitz S."/>
            <person name="Levy S."/>
            <person name="Mobarry C."/>
            <person name="Reinert K."/>
            <person name="Remington K."/>
            <person name="Abu-Threideh J."/>
            <person name="Beasley E."/>
            <person name="Biddick K."/>
            <person name="Bonazzi V."/>
            <person name="Brandon R."/>
            <person name="Cargill M."/>
            <person name="Chandramouliswaran I."/>
            <person name="Charlab R."/>
            <person name="Chaturvedi K."/>
            <person name="Deng Z."/>
            <person name="Di Francesco V."/>
            <person name="Dunn P."/>
            <person name="Eilbeck K."/>
            <person name="Evangelista C."/>
            <person name="Gabrielian A.E."/>
            <person name="Gan W."/>
            <person name="Ge W."/>
            <person name="Gong F."/>
            <person name="Gu Z."/>
            <person name="Guan P."/>
            <person name="Heiman T.J."/>
            <person name="Higgins M.E."/>
            <person name="Ji R.R."/>
            <person name="Ke Z."/>
            <person name="Ketchum K.A."/>
            <person name="Lai Z."/>
            <person name="Lei Y."/>
            <person name="Li Z."/>
            <person name="Li J."/>
            <person name="Liang Y."/>
            <person name="Lin X."/>
            <person name="Lu F."/>
            <person name="Merkulov G.V."/>
            <person name="Milshina N."/>
            <person name="Moore H.M."/>
            <person name="Naik A.K."/>
            <person name="Narayan V.A."/>
            <person name="Neelam B."/>
            <person name="Nusskern D."/>
            <person name="Rusch D.B."/>
            <person name="Salzberg S."/>
            <person name="Shao W."/>
            <person name="Shue B."/>
            <person name="Sun J."/>
            <person name="Wang Z."/>
            <person name="Wang A."/>
            <person name="Wang X."/>
            <person name="Wang J."/>
            <person name="Wei M."/>
            <person name="Wides R."/>
            <person name="Xiao C."/>
            <person name="Yan C."/>
            <person name="Yao A."/>
            <person name="Ye J."/>
            <person name="Zhan M."/>
            <person name="Zhang W."/>
            <person name="Zhang H."/>
            <person name="Zhao Q."/>
            <person name="Zheng L."/>
            <person name="Zhong F."/>
            <person name="Zhong W."/>
            <person name="Zhu S."/>
            <person name="Zhao S."/>
            <person name="Gilbert D."/>
            <person name="Baumhueter S."/>
            <person name="Spier G."/>
            <person name="Carter C."/>
            <person name="Cravchik A."/>
            <person name="Woodage T."/>
            <person name="Ali F."/>
            <person name="An H."/>
            <person name="Awe A."/>
            <person name="Baldwin D."/>
            <person name="Baden H."/>
            <person name="Barnstead M."/>
            <person name="Barrow I."/>
            <person name="Beeson K."/>
            <person name="Busam D."/>
            <person name="Carver A."/>
            <person name="Center A."/>
            <person name="Cheng M.L."/>
            <person name="Curry L."/>
            <person name="Danaher S."/>
            <person name="Davenport L."/>
            <person name="Desilets R."/>
            <person name="Dietz S."/>
            <person name="Dodson K."/>
            <person name="Doup L."/>
            <person name="Ferriera S."/>
            <person name="Garg N."/>
            <person name="Gluecksmann A."/>
            <person name="Hart B."/>
            <person name="Haynes J."/>
            <person name="Haynes C."/>
            <person name="Heiner C."/>
            <person name="Hladun S."/>
            <person name="Hostin D."/>
            <person name="Houck J."/>
            <person name="Howland T."/>
            <person name="Ibegwam C."/>
            <person name="Johnson J."/>
            <person name="Kalush F."/>
            <person name="Kline L."/>
            <person name="Koduru S."/>
            <person name="Love A."/>
            <person name="Mann F."/>
            <person name="May D."/>
            <person name="McCawley S."/>
            <person name="McIntosh T."/>
            <person name="McMullen I."/>
            <person name="Moy M."/>
            <person name="Moy L."/>
            <person name="Murphy B."/>
            <person name="Nelson K."/>
            <person name="Pfannkoch C."/>
            <person name="Pratts E."/>
            <person name="Puri V."/>
            <person name="Qureshi H."/>
            <person name="Reardon M."/>
            <person name="Rodriguez R."/>
            <person name="Rogers Y.H."/>
            <person name="Romblad D."/>
            <person name="Ruhfel B."/>
            <person name="Scott R."/>
            <person name="Sitter C."/>
            <person name="Smallwood M."/>
            <person name="Stewart E."/>
            <person name="Strong R."/>
            <person name="Suh E."/>
            <person name="Thomas R."/>
            <person name="Tint N.N."/>
            <person name="Tse S."/>
            <person name="Vech C."/>
            <person name="Wang G."/>
            <person name="Wetter J."/>
            <person name="Williams S."/>
            <person name="Williams M."/>
            <person name="Windsor S."/>
            <person name="Winn-Deen E."/>
            <person name="Wolfe K."/>
            <person name="Zaveri J."/>
            <person name="Zaveri K."/>
            <person name="Abril J.F."/>
            <person name="Guigo R."/>
            <person name="Campbell M.J."/>
            <person name="Sjolander K.V."/>
            <person name="Karlak B."/>
            <person name="Kejariwal A."/>
            <person name="Mi H."/>
            <person name="Lazareva B."/>
            <person name="Hatton T."/>
            <person name="Narechania A."/>
            <person name="Diemer K."/>
            <person name="Muruganujan A."/>
            <person name="Guo N."/>
            <person name="Sato S."/>
            <person name="Bafna V."/>
            <person name="Istrail S."/>
            <person name="Lippert R."/>
            <person name="Schwartz R."/>
            <person name="Walenz B."/>
            <person name="Yooseph S."/>
            <person name="Allen D."/>
            <person name="Basu A."/>
            <person name="Baxendale J."/>
            <person name="Blick L."/>
            <person name="Caminha M."/>
            <person name="Carnes-Stine J."/>
            <person name="Caulk P."/>
            <person name="Chiang Y.H."/>
            <person name="Coyne M."/>
            <person name="Dahlke C."/>
            <person name="Mays A."/>
            <person name="Dombroski M."/>
            <person name="Donnelly M."/>
            <person name="Ely D."/>
            <person name="Esparham S."/>
            <person name="Fosler C."/>
            <person name="Gire H."/>
            <person name="Glanowski S."/>
            <person name="Glasser K."/>
            <person name="Glodek A."/>
            <person name="Gorokhov M."/>
            <person name="Graham K."/>
            <person name="Gropman B."/>
            <person name="Harris M."/>
            <person name="Heil J."/>
            <person name="Henderson S."/>
            <person name="Hoover J."/>
            <person name="Jennings D."/>
            <person name="Jordan C."/>
            <person name="Jordan J."/>
            <person name="Kasha J."/>
            <person name="Kagan L."/>
            <person name="Kraft C."/>
            <person name="Levitsky A."/>
            <person name="Lewis M."/>
            <person name="Liu X."/>
            <person name="Lopez J."/>
            <person name="Ma D."/>
            <person name="Majoros W."/>
            <person name="McDaniel J."/>
            <person name="Murphy S."/>
            <person name="Newman M."/>
            <person name="Nguyen T."/>
            <person name="Nguyen N."/>
            <person name="Nodell M."/>
            <person name="Pan S."/>
            <person name="Peck J."/>
            <person name="Peterson M."/>
            <person name="Rowe W."/>
            <person name="Sanders R."/>
            <person name="Scott J."/>
            <person name="Simpson M."/>
            <person name="Smith T."/>
            <person name="Sprague A."/>
            <person name="Stockwell T."/>
            <person name="Turner R."/>
            <person name="Venter E."/>
            <person name="Wang M."/>
            <person name="Wen M."/>
            <person name="Wu D."/>
            <person name="Wu M."/>
            <person name="Xia A."/>
            <person name="Zandieh A."/>
            <person name="Zhu X."/>
        </authorList>
    </citation>
    <scope>NUCLEOTIDE SEQUENCE</scope>
</reference>
<gene>
    <name evidence="2" type="ORF">hCG_2013152</name>
</gene>
<dbReference type="EMBL" id="CH471095">
    <property type="protein sequence ID" value="EAW60449.1"/>
    <property type="molecule type" value="Genomic_DNA"/>
</dbReference>
<dbReference type="AlphaFoldDB" id="Q9H3B8"/>
<accession>Q9H3B8</accession>
<organism evidence="1">
    <name type="scientific">Homo sapiens</name>
    <name type="common">Human</name>
    <dbReference type="NCBI Taxonomy" id="9606"/>
    <lineage>
        <taxon>Eukaryota</taxon>
        <taxon>Metazoa</taxon>
        <taxon>Chordata</taxon>
        <taxon>Craniata</taxon>
        <taxon>Vertebrata</taxon>
        <taxon>Euteleostomi</taxon>
        <taxon>Mammalia</taxon>
        <taxon>Eutheria</taxon>
        <taxon>Euarchontoglires</taxon>
        <taxon>Primates</taxon>
        <taxon>Haplorrhini</taxon>
        <taxon>Catarrhini</taxon>
        <taxon>Hominidae</taxon>
        <taxon>Homo</taxon>
    </lineage>
</organism>
<evidence type="ECO:0000313" key="2">
    <source>
        <dbReference type="EMBL" id="EAW60449.1"/>
    </source>
</evidence>
<evidence type="ECO:0000313" key="1">
    <source>
        <dbReference type="EMBL" id="AAG35481.1"/>
    </source>
</evidence>
<dbReference type="EMBL" id="AF130053">
    <property type="protein sequence ID" value="AAG35481.1"/>
    <property type="molecule type" value="mRNA"/>
</dbReference>
<proteinExistence type="evidence at transcript level"/>
<protein>
    <submittedName>
        <fullName evidence="2">HCG2013152</fullName>
    </submittedName>
    <submittedName>
        <fullName evidence="1">PRO1095</fullName>
    </submittedName>
</protein>
<sequence>MMTATYLPLKKDSTHNSTCNFRELMEPLMPKDLRRKCSVR</sequence>
<reference evidence="2" key="3">
    <citation type="submission" date="2005-07" db="EMBL/GenBank/DDBJ databases">
        <authorList>
            <person name="Mural R.J."/>
            <person name="Istrail S."/>
            <person name="Sutton G."/>
            <person name="Florea L."/>
            <person name="Halpern A.L."/>
            <person name="Mobarry C.M."/>
            <person name="Lippert R."/>
            <person name="Walenz B."/>
            <person name="Shatkay H."/>
            <person name="Dew I."/>
            <person name="Miller J.R."/>
            <person name="Flanigan M.J."/>
            <person name="Edwards N.J."/>
            <person name="Bolanos R."/>
            <person name="Fasulo D."/>
            <person name="Halldorsson B.V."/>
            <person name="Hannenhalli S."/>
            <person name="Turner R."/>
            <person name="Yooseph S."/>
            <person name="Lu F."/>
            <person name="Nusskern D.R."/>
            <person name="Shue B.C."/>
            <person name="Zheng X.H."/>
            <person name="Zhong F."/>
            <person name="Delcher A.L."/>
            <person name="Huson D.H."/>
            <person name="Kravitz S.A."/>
            <person name="Mouchard L."/>
            <person name="Reinert K."/>
            <person name="Remington K.A."/>
            <person name="Clark A.G."/>
            <person name="Waterman M.S."/>
            <person name="Eichler E.E."/>
            <person name="Adams M.D."/>
            <person name="Hunkapiller M.W."/>
            <person name="Myers E.W."/>
            <person name="Venter J.C."/>
        </authorList>
    </citation>
    <scope>NUCLEOTIDE SEQUENCE</scope>
</reference>